<dbReference type="InterPro" id="IPR051600">
    <property type="entry name" value="Beta-PGM-like"/>
</dbReference>
<keyword evidence="3" id="KW-0597">Phosphoprotein</keyword>
<dbReference type="EMBL" id="QZFV01000122">
    <property type="protein sequence ID" value="RJQ79327.1"/>
    <property type="molecule type" value="Genomic_DNA"/>
</dbReference>
<dbReference type="Gene3D" id="1.10.150.240">
    <property type="entry name" value="Putative phosphatase, domain 2"/>
    <property type="match status" value="1"/>
</dbReference>
<evidence type="ECO:0000256" key="4">
    <source>
        <dbReference type="ARBA" id="ARBA00022723"/>
    </source>
</evidence>
<protein>
    <recommendedName>
        <fullName evidence="10">Beta-phosphoglucomutase</fullName>
        <ecNumber evidence="9">5.4.2.6</ecNumber>
    </recommendedName>
</protein>
<evidence type="ECO:0000256" key="2">
    <source>
        <dbReference type="ARBA" id="ARBA00006171"/>
    </source>
</evidence>
<dbReference type="SFLD" id="SFLDG01129">
    <property type="entry name" value="C1.5:_HAD__Beta-PGM__Phosphata"/>
    <property type="match status" value="1"/>
</dbReference>
<sequence>MIGLPDTITACLFDLDGVLTGTAVLHREAWKRTFDEFLRTRDGETFQEFTDHDYAAYVDGRPRADGVREFLRSRGIALPEGTPDDGVDAPTVNGIGNRKNELVLKIIDEEGVNPYPGSIRYLEAAEQAGLKIAVVTSSANGAKVLDAADLSRFVQARVDGLVIRRDGLRGKPAPDSFLAGAKELEVTPAQAAVFEDAQSGVQAGKAGGFGYVVGVNRANQAAELRAHGADVVVDDLAELLTGTDVPESAR</sequence>
<proteinExistence type="inferred from homology"/>
<dbReference type="EC" id="5.4.2.6" evidence="9"/>
<organism evidence="11 12">
    <name type="scientific">Amycolatopsis panacis</name>
    <dbReference type="NCBI Taxonomy" id="2340917"/>
    <lineage>
        <taxon>Bacteria</taxon>
        <taxon>Bacillati</taxon>
        <taxon>Actinomycetota</taxon>
        <taxon>Actinomycetes</taxon>
        <taxon>Pseudonocardiales</taxon>
        <taxon>Pseudonocardiaceae</taxon>
        <taxon>Amycolatopsis</taxon>
    </lineage>
</organism>
<dbReference type="PANTHER" id="PTHR46193">
    <property type="entry name" value="6-PHOSPHOGLUCONATE PHOSPHATASE"/>
    <property type="match status" value="1"/>
</dbReference>
<keyword evidence="5" id="KW-0460">Magnesium</keyword>
<evidence type="ECO:0000256" key="10">
    <source>
        <dbReference type="ARBA" id="ARBA00044991"/>
    </source>
</evidence>
<dbReference type="InterPro" id="IPR023198">
    <property type="entry name" value="PGP-like_dom2"/>
</dbReference>
<dbReference type="InterPro" id="IPR006439">
    <property type="entry name" value="HAD-SF_hydro_IA"/>
</dbReference>
<evidence type="ECO:0000256" key="6">
    <source>
        <dbReference type="ARBA" id="ARBA00023235"/>
    </source>
</evidence>
<comment type="cofactor">
    <cofactor evidence="1">
        <name>Mg(2+)</name>
        <dbReference type="ChEBI" id="CHEBI:18420"/>
    </cofactor>
</comment>
<dbReference type="InterPro" id="IPR036412">
    <property type="entry name" value="HAD-like_sf"/>
</dbReference>
<reference evidence="11 12" key="1">
    <citation type="submission" date="2018-09" db="EMBL/GenBank/DDBJ databases">
        <title>YIM PH 21725 draft genome.</title>
        <authorList>
            <person name="Miao C."/>
        </authorList>
    </citation>
    <scope>NUCLEOTIDE SEQUENCE [LARGE SCALE GENOMIC DNA]</scope>
    <source>
        <strain evidence="12">YIM PH21725</strain>
    </source>
</reference>
<dbReference type="SUPFAM" id="SSF56784">
    <property type="entry name" value="HAD-like"/>
    <property type="match status" value="1"/>
</dbReference>
<dbReference type="GO" id="GO:0016787">
    <property type="term" value="F:hydrolase activity"/>
    <property type="evidence" value="ECO:0007669"/>
    <property type="project" value="UniProtKB-KW"/>
</dbReference>
<evidence type="ECO:0000256" key="1">
    <source>
        <dbReference type="ARBA" id="ARBA00001946"/>
    </source>
</evidence>
<evidence type="ECO:0000256" key="8">
    <source>
        <dbReference type="ARBA" id="ARBA00044926"/>
    </source>
</evidence>
<comment type="similarity">
    <text evidence="2">Belongs to the HAD-like hydrolase superfamily. CbbY/CbbZ/Gph/YieH family.</text>
</comment>
<dbReference type="SFLD" id="SFLDS00003">
    <property type="entry name" value="Haloacid_Dehalogenase"/>
    <property type="match status" value="1"/>
</dbReference>
<keyword evidence="11" id="KW-0378">Hydrolase</keyword>
<dbReference type="PANTHER" id="PTHR46193:SF18">
    <property type="entry name" value="HEXITOL PHOSPHATASE B"/>
    <property type="match status" value="1"/>
</dbReference>
<evidence type="ECO:0000256" key="7">
    <source>
        <dbReference type="ARBA" id="ARBA00023277"/>
    </source>
</evidence>
<dbReference type="NCBIfam" id="TIGR02009">
    <property type="entry name" value="PGMB-YQAB-SF"/>
    <property type="match status" value="1"/>
</dbReference>
<dbReference type="NCBIfam" id="TIGR01509">
    <property type="entry name" value="HAD-SF-IA-v3"/>
    <property type="match status" value="1"/>
</dbReference>
<evidence type="ECO:0000313" key="12">
    <source>
        <dbReference type="Proteomes" id="UP000285112"/>
    </source>
</evidence>
<keyword evidence="12" id="KW-1185">Reference proteome</keyword>
<dbReference type="Proteomes" id="UP000285112">
    <property type="component" value="Unassembled WGS sequence"/>
</dbReference>
<evidence type="ECO:0000256" key="5">
    <source>
        <dbReference type="ARBA" id="ARBA00022842"/>
    </source>
</evidence>
<dbReference type="OrthoDB" id="9797743at2"/>
<comment type="caution">
    <text evidence="11">The sequence shown here is derived from an EMBL/GenBank/DDBJ whole genome shotgun (WGS) entry which is preliminary data.</text>
</comment>
<dbReference type="GO" id="GO:0008801">
    <property type="term" value="F:beta-phosphoglucomutase activity"/>
    <property type="evidence" value="ECO:0007669"/>
    <property type="project" value="UniProtKB-EC"/>
</dbReference>
<evidence type="ECO:0000256" key="9">
    <source>
        <dbReference type="ARBA" id="ARBA00044968"/>
    </source>
</evidence>
<dbReference type="InterPro" id="IPR010976">
    <property type="entry name" value="B-phosphoglucomutase_hydrolase"/>
</dbReference>
<dbReference type="Gene3D" id="3.40.50.1000">
    <property type="entry name" value="HAD superfamily/HAD-like"/>
    <property type="match status" value="1"/>
</dbReference>
<dbReference type="AlphaFoldDB" id="A0A419HRU6"/>
<keyword evidence="6" id="KW-0413">Isomerase</keyword>
<evidence type="ECO:0000256" key="3">
    <source>
        <dbReference type="ARBA" id="ARBA00022553"/>
    </source>
</evidence>
<evidence type="ECO:0000313" key="11">
    <source>
        <dbReference type="EMBL" id="RJQ79327.1"/>
    </source>
</evidence>
<comment type="catalytic activity">
    <reaction evidence="8">
        <text>beta-D-glucose 1-phosphate = beta-D-glucose 6-phosphate</text>
        <dbReference type="Rhea" id="RHEA:20113"/>
        <dbReference type="ChEBI" id="CHEBI:57684"/>
        <dbReference type="ChEBI" id="CHEBI:58247"/>
        <dbReference type="EC" id="5.4.2.6"/>
    </reaction>
</comment>
<accession>A0A419HRU6</accession>
<dbReference type="InterPro" id="IPR023214">
    <property type="entry name" value="HAD_sf"/>
</dbReference>
<keyword evidence="7" id="KW-0119">Carbohydrate metabolism</keyword>
<keyword evidence="4" id="KW-0479">Metal-binding</keyword>
<dbReference type="RefSeq" id="WP_120026125.1">
    <property type="nucleotide sequence ID" value="NZ_QZFV01000122.1"/>
</dbReference>
<dbReference type="GO" id="GO:0046872">
    <property type="term" value="F:metal ion binding"/>
    <property type="evidence" value="ECO:0007669"/>
    <property type="project" value="UniProtKB-KW"/>
</dbReference>
<name>A0A419HRU6_9PSEU</name>
<gene>
    <name evidence="11" type="ORF">D5S19_26595</name>
</gene>
<dbReference type="Pfam" id="PF00702">
    <property type="entry name" value="Hydrolase"/>
    <property type="match status" value="1"/>
</dbReference>